<dbReference type="eggNOG" id="COG1073">
    <property type="taxonomic scope" value="Bacteria"/>
</dbReference>
<dbReference type="KEGG" id="fli:Fleli_3218"/>
<dbReference type="Proteomes" id="UP000006054">
    <property type="component" value="Chromosome"/>
</dbReference>
<accession>I4ANL5</accession>
<dbReference type="SUPFAM" id="SSF53474">
    <property type="entry name" value="alpha/beta-Hydrolases"/>
    <property type="match status" value="1"/>
</dbReference>
<dbReference type="STRING" id="880071.Fleli_3218"/>
<dbReference type="InterPro" id="IPR029058">
    <property type="entry name" value="AB_hydrolase_fold"/>
</dbReference>
<keyword evidence="2" id="KW-1185">Reference proteome</keyword>
<protein>
    <recommendedName>
        <fullName evidence="3">Alpha/beta hydrolase</fullName>
    </recommendedName>
</protein>
<proteinExistence type="predicted"/>
<dbReference type="EMBL" id="CP003345">
    <property type="protein sequence ID" value="AFM05550.1"/>
    <property type="molecule type" value="Genomic_DNA"/>
</dbReference>
<organism evidence="1 2">
    <name type="scientific">Bernardetia litoralis (strain ATCC 23117 / DSM 6794 / NBRC 15988 / NCIMB 1366 / Fx l1 / Sio-4)</name>
    <name type="common">Flexibacter litoralis</name>
    <dbReference type="NCBI Taxonomy" id="880071"/>
    <lineage>
        <taxon>Bacteria</taxon>
        <taxon>Pseudomonadati</taxon>
        <taxon>Bacteroidota</taxon>
        <taxon>Cytophagia</taxon>
        <taxon>Cytophagales</taxon>
        <taxon>Bernardetiaceae</taxon>
        <taxon>Bernardetia</taxon>
    </lineage>
</organism>
<evidence type="ECO:0008006" key="3">
    <source>
        <dbReference type="Google" id="ProtNLM"/>
    </source>
</evidence>
<sequence length="294" mass="34238">MSKKRQKHKIEVLGGITYIQNMKKINYKLDYKTFENKNLVHKTKPQIWFAFHGIGQNTEAFKNFAIQNNFKIYSFGLFYHEENQTNLKDIRETSLQDWLILMAEFIKKEKIHFQDSSINIIGFSLGSRPALQLISNLSKLPLKPFSINKIVLVAPETLAISKWYRFGTQTILGNYLLKKVISSNSVKKIISSISLLIFSKNAHKLIHYQIYHGINSLALAWLAYRSFEVDKKQWKAISKNHEGKIIIVGSKNDNFVKLKKMQCFVKKNSNDNGKSIKWIISQSPHYHLLKEFKL</sequence>
<dbReference type="HOGENOM" id="CLU_945790_0_0_10"/>
<gene>
    <name evidence="1" type="ordered locus">Fleli_3218</name>
</gene>
<evidence type="ECO:0000313" key="2">
    <source>
        <dbReference type="Proteomes" id="UP000006054"/>
    </source>
</evidence>
<dbReference type="AlphaFoldDB" id="I4ANL5"/>
<evidence type="ECO:0000313" key="1">
    <source>
        <dbReference type="EMBL" id="AFM05550.1"/>
    </source>
</evidence>
<reference evidence="2" key="1">
    <citation type="submission" date="2012-06" db="EMBL/GenBank/DDBJ databases">
        <title>The complete genome of Flexibacter litoralis DSM 6794.</title>
        <authorList>
            <person name="Lucas S."/>
            <person name="Copeland A."/>
            <person name="Lapidus A."/>
            <person name="Glavina del Rio T."/>
            <person name="Dalin E."/>
            <person name="Tice H."/>
            <person name="Bruce D."/>
            <person name="Goodwin L."/>
            <person name="Pitluck S."/>
            <person name="Peters L."/>
            <person name="Ovchinnikova G."/>
            <person name="Lu M."/>
            <person name="Kyrpides N."/>
            <person name="Mavromatis K."/>
            <person name="Ivanova N."/>
            <person name="Brettin T."/>
            <person name="Detter J.C."/>
            <person name="Han C."/>
            <person name="Larimer F."/>
            <person name="Land M."/>
            <person name="Hauser L."/>
            <person name="Markowitz V."/>
            <person name="Cheng J.-F."/>
            <person name="Hugenholtz P."/>
            <person name="Woyke T."/>
            <person name="Wu D."/>
            <person name="Spring S."/>
            <person name="Lang E."/>
            <person name="Kopitz M."/>
            <person name="Brambilla E."/>
            <person name="Klenk H.-P."/>
            <person name="Eisen J.A."/>
        </authorList>
    </citation>
    <scope>NUCLEOTIDE SEQUENCE [LARGE SCALE GENOMIC DNA]</scope>
    <source>
        <strain evidence="2">ATCC 23117 / DSM 6794 / NBRC 15988 / NCIMB 1366 / Sio-4</strain>
    </source>
</reference>
<name>I4ANL5_BERLS</name>
<dbReference type="Gene3D" id="3.40.50.1820">
    <property type="entry name" value="alpha/beta hydrolase"/>
    <property type="match status" value="1"/>
</dbReference>